<dbReference type="PIRSF" id="PIRSF004977">
    <property type="entry name" value="UCP004977"/>
    <property type="match status" value="1"/>
</dbReference>
<dbReference type="InterPro" id="IPR012017">
    <property type="entry name" value="OapB-like"/>
</dbReference>
<gene>
    <name evidence="1" type="ORF">SCAL_000885</name>
</gene>
<keyword evidence="2" id="KW-1185">Reference proteome</keyword>
<accession>A0A1F2PB09</accession>
<dbReference type="EMBL" id="LYOS01000002">
    <property type="protein sequence ID" value="OFV68245.1"/>
    <property type="molecule type" value="Genomic_DNA"/>
</dbReference>
<protein>
    <submittedName>
        <fullName evidence="1">Uncharacterized conserved protein UCP004977</fullName>
    </submittedName>
</protein>
<evidence type="ECO:0000313" key="2">
    <source>
        <dbReference type="Proteomes" id="UP000186940"/>
    </source>
</evidence>
<evidence type="ECO:0000313" key="1">
    <source>
        <dbReference type="EMBL" id="OFV68245.1"/>
    </source>
</evidence>
<dbReference type="STRING" id="1838285.SCAL_000885"/>
<dbReference type="Proteomes" id="UP000186940">
    <property type="component" value="Unassembled WGS sequence"/>
</dbReference>
<dbReference type="Pfam" id="PF09846">
    <property type="entry name" value="OapB"/>
    <property type="match status" value="1"/>
</dbReference>
<comment type="caution">
    <text evidence="1">The sequence shown here is derived from an EMBL/GenBank/DDBJ whole genome shotgun (WGS) entry which is preliminary data.</text>
</comment>
<dbReference type="AlphaFoldDB" id="A0A1F2PB09"/>
<sequence>MKDKDIQLDLISYDMLNGMTSIEKTRMILDRVQEGSIVILERGLTPAEEATLIEYTMTEIRDDFPGIEIESYPPEKKSGWLEKIFGKGAVHEPRLTIIGPANELKTISKERDFISAVISTKNR</sequence>
<organism evidence="1 2">
    <name type="scientific">Candidatus Syntropharchaeum caldarium</name>
    <dbReference type="NCBI Taxonomy" id="1838285"/>
    <lineage>
        <taxon>Archaea</taxon>
        <taxon>Methanobacteriati</taxon>
        <taxon>Methanobacteriota</taxon>
        <taxon>Stenosarchaea group</taxon>
        <taxon>Methanomicrobia</taxon>
        <taxon>Methanosarcinales</taxon>
        <taxon>ANME-2 cluster</taxon>
        <taxon>Candidatus Syntropharchaeum</taxon>
    </lineage>
</organism>
<name>A0A1F2PB09_9EURY</name>
<proteinExistence type="predicted"/>
<reference evidence="1" key="1">
    <citation type="submission" date="2016-05" db="EMBL/GenBank/DDBJ databases">
        <title>Microbial consortia oxidize butane by reversing methanogenesis.</title>
        <authorList>
            <person name="Laso-Perez R."/>
            <person name="Richter M."/>
            <person name="Wegener G."/>
            <person name="Musat F."/>
        </authorList>
    </citation>
    <scope>NUCLEOTIDE SEQUENCE [LARGE SCALE GENOMIC DNA]</scope>
    <source>
        <strain evidence="1">BOX2</strain>
    </source>
</reference>